<feature type="non-terminal residue" evidence="1">
    <location>
        <position position="1"/>
    </location>
</feature>
<dbReference type="AlphaFoldDB" id="A0A699SPD8"/>
<organism evidence="1">
    <name type="scientific">Tanacetum cinerariifolium</name>
    <name type="common">Dalmatian daisy</name>
    <name type="synonym">Chrysanthemum cinerariifolium</name>
    <dbReference type="NCBI Taxonomy" id="118510"/>
    <lineage>
        <taxon>Eukaryota</taxon>
        <taxon>Viridiplantae</taxon>
        <taxon>Streptophyta</taxon>
        <taxon>Embryophyta</taxon>
        <taxon>Tracheophyta</taxon>
        <taxon>Spermatophyta</taxon>
        <taxon>Magnoliopsida</taxon>
        <taxon>eudicotyledons</taxon>
        <taxon>Gunneridae</taxon>
        <taxon>Pentapetalae</taxon>
        <taxon>asterids</taxon>
        <taxon>campanulids</taxon>
        <taxon>Asterales</taxon>
        <taxon>Asteraceae</taxon>
        <taxon>Asteroideae</taxon>
        <taxon>Anthemideae</taxon>
        <taxon>Anthemidinae</taxon>
        <taxon>Tanacetum</taxon>
    </lineage>
</organism>
<name>A0A699SPD8_TANCI</name>
<comment type="caution">
    <text evidence="1">The sequence shown here is derived from an EMBL/GenBank/DDBJ whole genome shotgun (WGS) entry which is preliminary data.</text>
</comment>
<accession>A0A699SPD8</accession>
<sequence>SEVKHSSSQGSDSQNLAFVTTTQADSTNDSVSVVVNVSAVGAKLSASTLPNIDADDLKEMDLKWQMAMLTMRARKNLGVNGPTSIGFDMIAIEKVILLGSVGLPRTQKGQLLLSHKEEVYQLRPPLLMLWSLSVMIQVLMIEVIKLKRNLPTLHSWFLTLFIKFIF</sequence>
<protein>
    <submittedName>
        <fullName evidence="1">Uncharacterized protein</fullName>
    </submittedName>
</protein>
<evidence type="ECO:0000313" key="1">
    <source>
        <dbReference type="EMBL" id="GFC99701.1"/>
    </source>
</evidence>
<gene>
    <name evidence="1" type="ORF">Tci_871671</name>
</gene>
<dbReference type="EMBL" id="BKCJ011180172">
    <property type="protein sequence ID" value="GFC99701.1"/>
    <property type="molecule type" value="Genomic_DNA"/>
</dbReference>
<reference evidence="1" key="1">
    <citation type="journal article" date="2019" name="Sci. Rep.">
        <title>Draft genome of Tanacetum cinerariifolium, the natural source of mosquito coil.</title>
        <authorList>
            <person name="Yamashiro T."/>
            <person name="Shiraishi A."/>
            <person name="Satake H."/>
            <person name="Nakayama K."/>
        </authorList>
    </citation>
    <scope>NUCLEOTIDE SEQUENCE</scope>
</reference>
<proteinExistence type="predicted"/>